<organism evidence="1 2">
    <name type="scientific">Roseospira navarrensis</name>
    <dbReference type="NCBI Taxonomy" id="140058"/>
    <lineage>
        <taxon>Bacteria</taxon>
        <taxon>Pseudomonadati</taxon>
        <taxon>Pseudomonadota</taxon>
        <taxon>Alphaproteobacteria</taxon>
        <taxon>Rhodospirillales</taxon>
        <taxon>Rhodospirillaceae</taxon>
        <taxon>Roseospira</taxon>
    </lineage>
</organism>
<dbReference type="OrthoDB" id="20942at2"/>
<evidence type="ECO:0000313" key="2">
    <source>
        <dbReference type="Proteomes" id="UP000434582"/>
    </source>
</evidence>
<keyword evidence="2" id="KW-1185">Reference proteome</keyword>
<name>A0A7X2D1X8_9PROT</name>
<evidence type="ECO:0000313" key="1">
    <source>
        <dbReference type="EMBL" id="MQX35679.1"/>
    </source>
</evidence>
<dbReference type="EMBL" id="WIVE01000007">
    <property type="protein sequence ID" value="MQX35679.1"/>
    <property type="molecule type" value="Genomic_DNA"/>
</dbReference>
<dbReference type="AlphaFoldDB" id="A0A7X2D1X8"/>
<dbReference type="Proteomes" id="UP000434582">
    <property type="component" value="Unassembled WGS sequence"/>
</dbReference>
<proteinExistence type="predicted"/>
<reference evidence="1 2" key="1">
    <citation type="submission" date="2019-10" db="EMBL/GenBank/DDBJ databases">
        <title>Draft whole-genome sequence of the purple nonsulfur photosynthetic bacterium Roseospira navarrensis DSM 15114.</title>
        <authorList>
            <person name="Kyndt J.A."/>
            <person name="Meyer T.E."/>
        </authorList>
    </citation>
    <scope>NUCLEOTIDE SEQUENCE [LARGE SCALE GENOMIC DNA]</scope>
    <source>
        <strain evidence="1 2">DSM 15114</strain>
    </source>
</reference>
<comment type="caution">
    <text evidence="1">The sequence shown here is derived from an EMBL/GenBank/DDBJ whole genome shotgun (WGS) entry which is preliminary data.</text>
</comment>
<accession>A0A7X2D1X8</accession>
<gene>
    <name evidence="1" type="ORF">GHC57_04020</name>
</gene>
<dbReference type="RefSeq" id="WP_153341423.1">
    <property type="nucleotide sequence ID" value="NZ_WIVE01000007.1"/>
</dbReference>
<sequence length="79" mass="8508">MTVTRLDQADHEANTWLNRLTETPAVETRNQAYGALRAVLEHSALEDIANGDAARFVVAGAEGAYGPQARKARPHTAGH</sequence>
<protein>
    <submittedName>
        <fullName evidence="1">Uncharacterized protein</fullName>
    </submittedName>
</protein>